<dbReference type="InterPro" id="IPR011992">
    <property type="entry name" value="EF-hand-dom_pair"/>
</dbReference>
<evidence type="ECO:0000313" key="1">
    <source>
        <dbReference type="EMBL" id="MCV2868848.1"/>
    </source>
</evidence>
<keyword evidence="2" id="KW-1185">Reference proteome</keyword>
<dbReference type="RefSeq" id="WP_263734513.1">
    <property type="nucleotide sequence ID" value="NZ_JAOWKY010000002.1"/>
</dbReference>
<organism evidence="1 2">
    <name type="scientific">Albidovulum marisflavi</name>
    <dbReference type="NCBI Taxonomy" id="2984159"/>
    <lineage>
        <taxon>Bacteria</taxon>
        <taxon>Pseudomonadati</taxon>
        <taxon>Pseudomonadota</taxon>
        <taxon>Alphaproteobacteria</taxon>
        <taxon>Rhodobacterales</taxon>
        <taxon>Paracoccaceae</taxon>
        <taxon>Albidovulum</taxon>
    </lineage>
</organism>
<reference evidence="1 2" key="1">
    <citation type="submission" date="2022-10" db="EMBL/GenBank/DDBJ databases">
        <title>Defluviimonas sp. nov., isolated from ocean surface water.</title>
        <authorList>
            <person name="He W."/>
            <person name="Wang L."/>
            <person name="Zhang D.-F."/>
        </authorList>
    </citation>
    <scope>NUCLEOTIDE SEQUENCE [LARGE SCALE GENOMIC DNA]</scope>
    <source>
        <strain evidence="1 2">WL0002</strain>
    </source>
</reference>
<evidence type="ECO:0008006" key="3">
    <source>
        <dbReference type="Google" id="ProtNLM"/>
    </source>
</evidence>
<sequence length="136" mass="14571">MPVCVSRCRDPAQRIAHPGVGLSEAEQVLPAFRFKDTVTKGNKMRLQILTIAVLAVSPAVAFAQAADFEMLDIDNNGGLSMAELTAEYPRFEESHMALIDSDENLLVDSGEYLIALESNVLDTVFGVQGSVGDGGN</sequence>
<dbReference type="Proteomes" id="UP001652542">
    <property type="component" value="Unassembled WGS sequence"/>
</dbReference>
<accession>A0ABT2ZCQ7</accession>
<dbReference type="SUPFAM" id="SSF47473">
    <property type="entry name" value="EF-hand"/>
    <property type="match status" value="1"/>
</dbReference>
<name>A0ABT2ZCQ7_9RHOB</name>
<dbReference type="EMBL" id="JAOWKY010000002">
    <property type="protein sequence ID" value="MCV2868848.1"/>
    <property type="molecule type" value="Genomic_DNA"/>
</dbReference>
<comment type="caution">
    <text evidence="1">The sequence shown here is derived from an EMBL/GenBank/DDBJ whole genome shotgun (WGS) entry which is preliminary data.</text>
</comment>
<protein>
    <recommendedName>
        <fullName evidence="3">EF-hand domain-containing protein</fullName>
    </recommendedName>
</protein>
<evidence type="ECO:0000313" key="2">
    <source>
        <dbReference type="Proteomes" id="UP001652542"/>
    </source>
</evidence>
<gene>
    <name evidence="1" type="ORF">OEW28_09430</name>
</gene>
<proteinExistence type="predicted"/>